<dbReference type="Proteomes" id="UP000684084">
    <property type="component" value="Unassembled WGS sequence"/>
</dbReference>
<keyword evidence="1" id="KW-0812">Transmembrane</keyword>
<organism evidence="2 3">
    <name type="scientific">Rhizophagus irregularis</name>
    <dbReference type="NCBI Taxonomy" id="588596"/>
    <lineage>
        <taxon>Eukaryota</taxon>
        <taxon>Fungi</taxon>
        <taxon>Fungi incertae sedis</taxon>
        <taxon>Mucoromycota</taxon>
        <taxon>Glomeromycotina</taxon>
        <taxon>Glomeromycetes</taxon>
        <taxon>Glomerales</taxon>
        <taxon>Glomeraceae</taxon>
        <taxon>Rhizophagus</taxon>
    </lineage>
</organism>
<proteinExistence type="predicted"/>
<keyword evidence="1" id="KW-1133">Transmembrane helix</keyword>
<comment type="caution">
    <text evidence="2">The sequence shown here is derived from an EMBL/GenBank/DDBJ whole genome shotgun (WGS) entry which is preliminary data.</text>
</comment>
<keyword evidence="1" id="KW-0472">Membrane</keyword>
<evidence type="ECO:0000313" key="3">
    <source>
        <dbReference type="Proteomes" id="UP000684084"/>
    </source>
</evidence>
<dbReference type="EMBL" id="CAGKOT010000007">
    <property type="protein sequence ID" value="CAB5350096.1"/>
    <property type="molecule type" value="Genomic_DNA"/>
</dbReference>
<sequence>MPRPEKPRRWESSEIVVVLNYLYDNFDTWYDSPYVACAEAIMATNVKRGGSSVYGKVHNMIRIMDDYLRTGKKNSNTCDILWQNKKVRDLIKEMCYKNTERKRKDETTKNRKKSISKAITTVTTEASTTTSQIDVPQMPFSIETIDEIYNEQIKKVENLVLKSKETIETRNQEIRFFYSIKIGIKNWYKIGIKLNNRILFFSFFYIIRNMGLAFCIMYIFFFT</sequence>
<reference evidence="2" key="1">
    <citation type="submission" date="2020-05" db="EMBL/GenBank/DDBJ databases">
        <authorList>
            <person name="Rincon C."/>
            <person name="Sanders R I."/>
            <person name="Robbins C."/>
            <person name="Chaturvedi A."/>
        </authorList>
    </citation>
    <scope>NUCLEOTIDE SEQUENCE</scope>
    <source>
        <strain evidence="2">CHB12</strain>
    </source>
</reference>
<name>A0A916E1J6_9GLOM</name>
<dbReference type="VEuPathDB" id="FungiDB:RhiirFUN_023010"/>
<evidence type="ECO:0000313" key="2">
    <source>
        <dbReference type="EMBL" id="CAB5350096.1"/>
    </source>
</evidence>
<dbReference type="OrthoDB" id="2322547at2759"/>
<accession>A0A916E1J6</accession>
<feature type="transmembrane region" description="Helical" evidence="1">
    <location>
        <begin position="198"/>
        <end position="221"/>
    </location>
</feature>
<dbReference type="AlphaFoldDB" id="A0A916E1J6"/>
<gene>
    <name evidence="2" type="ORF">CHRIB12_LOCUS4879</name>
</gene>
<protein>
    <submittedName>
        <fullName evidence="2">Uncharacterized protein</fullName>
    </submittedName>
</protein>
<evidence type="ECO:0000256" key="1">
    <source>
        <dbReference type="SAM" id="Phobius"/>
    </source>
</evidence>